<gene>
    <name evidence="3" type="ORF">SKAU_G00162850</name>
</gene>
<evidence type="ECO:0000256" key="1">
    <source>
        <dbReference type="SAM" id="Coils"/>
    </source>
</evidence>
<keyword evidence="4" id="KW-1185">Reference proteome</keyword>
<comment type="caution">
    <text evidence="3">The sequence shown here is derived from an EMBL/GenBank/DDBJ whole genome shotgun (WGS) entry which is preliminary data.</text>
</comment>
<feature type="compositionally biased region" description="Low complexity" evidence="2">
    <location>
        <begin position="207"/>
        <end position="222"/>
    </location>
</feature>
<evidence type="ECO:0000313" key="4">
    <source>
        <dbReference type="Proteomes" id="UP001152622"/>
    </source>
</evidence>
<feature type="coiled-coil region" evidence="1">
    <location>
        <begin position="93"/>
        <end position="120"/>
    </location>
</feature>
<dbReference type="Proteomes" id="UP001152622">
    <property type="component" value="Chromosome 5"/>
</dbReference>
<proteinExistence type="predicted"/>
<dbReference type="EMBL" id="JAINUF010000005">
    <property type="protein sequence ID" value="KAJ8359760.1"/>
    <property type="molecule type" value="Genomic_DNA"/>
</dbReference>
<keyword evidence="1" id="KW-0175">Coiled coil</keyword>
<evidence type="ECO:0000313" key="3">
    <source>
        <dbReference type="EMBL" id="KAJ8359760.1"/>
    </source>
</evidence>
<feature type="compositionally biased region" description="Basic and acidic residues" evidence="2">
    <location>
        <begin position="51"/>
        <end position="72"/>
    </location>
</feature>
<name>A0A9Q1IZX9_SYNKA</name>
<reference evidence="3" key="1">
    <citation type="journal article" date="2023" name="Science">
        <title>Genome structures resolve the early diversification of teleost fishes.</title>
        <authorList>
            <person name="Parey E."/>
            <person name="Louis A."/>
            <person name="Montfort J."/>
            <person name="Bouchez O."/>
            <person name="Roques C."/>
            <person name="Iampietro C."/>
            <person name="Lluch J."/>
            <person name="Castinel A."/>
            <person name="Donnadieu C."/>
            <person name="Desvignes T."/>
            <person name="Floi Bucao C."/>
            <person name="Jouanno E."/>
            <person name="Wen M."/>
            <person name="Mejri S."/>
            <person name="Dirks R."/>
            <person name="Jansen H."/>
            <person name="Henkel C."/>
            <person name="Chen W.J."/>
            <person name="Zahm M."/>
            <person name="Cabau C."/>
            <person name="Klopp C."/>
            <person name="Thompson A.W."/>
            <person name="Robinson-Rechavi M."/>
            <person name="Braasch I."/>
            <person name="Lecointre G."/>
            <person name="Bobe J."/>
            <person name="Postlethwait J.H."/>
            <person name="Berthelot C."/>
            <person name="Roest Crollius H."/>
            <person name="Guiguen Y."/>
        </authorList>
    </citation>
    <scope>NUCLEOTIDE SEQUENCE</scope>
    <source>
        <strain evidence="3">WJC10195</strain>
    </source>
</reference>
<dbReference type="OrthoDB" id="8949194at2759"/>
<dbReference type="AlphaFoldDB" id="A0A9Q1IZX9"/>
<organism evidence="3 4">
    <name type="scientific">Synaphobranchus kaupii</name>
    <name type="common">Kaup's arrowtooth eel</name>
    <dbReference type="NCBI Taxonomy" id="118154"/>
    <lineage>
        <taxon>Eukaryota</taxon>
        <taxon>Metazoa</taxon>
        <taxon>Chordata</taxon>
        <taxon>Craniata</taxon>
        <taxon>Vertebrata</taxon>
        <taxon>Euteleostomi</taxon>
        <taxon>Actinopterygii</taxon>
        <taxon>Neopterygii</taxon>
        <taxon>Teleostei</taxon>
        <taxon>Anguilliformes</taxon>
        <taxon>Synaphobranchidae</taxon>
        <taxon>Synaphobranchus</taxon>
    </lineage>
</organism>
<sequence length="286" mass="31727">MNALHKGTEGEQVCPLIPGMDAPNPTGTKQCMQRRIMGAEMKARRVSTRRPPSEIKTTKEKGTKNPGCREHTQARLSESSCVQQLKDDITQEKSEFCLAIKELRAEITELQQDDQVLRAQLAKTKAAEGEGLRQRAAGPEAAAPGTRYNPLLHKHRHTPYSPPPKTLSSPLTLTHSLCQPYQSTLTLPHYLSHRRVRHTVQTPLLFPTDTQPPSNTQSPSSNRAEKPTPQVVLHMHSNGKFLEAKKLFPGQEVQAIRCSNTGRAMELLGNPSCIVVHTVTNDLCNM</sequence>
<evidence type="ECO:0000256" key="2">
    <source>
        <dbReference type="SAM" id="MobiDB-lite"/>
    </source>
</evidence>
<accession>A0A9Q1IZX9</accession>
<protein>
    <submittedName>
        <fullName evidence="3">Uncharacterized protein</fullName>
    </submittedName>
</protein>
<feature type="region of interest" description="Disordered" evidence="2">
    <location>
        <begin position="41"/>
        <end position="72"/>
    </location>
</feature>
<feature type="region of interest" description="Disordered" evidence="2">
    <location>
        <begin position="125"/>
        <end position="149"/>
    </location>
</feature>
<feature type="region of interest" description="Disordered" evidence="2">
    <location>
        <begin position="204"/>
        <end position="227"/>
    </location>
</feature>